<evidence type="ECO:0000256" key="1">
    <source>
        <dbReference type="SAM" id="MobiDB-lite"/>
    </source>
</evidence>
<dbReference type="PANTHER" id="PTHR32246">
    <property type="entry name" value="INGRESSION PROTEIN FIC1"/>
    <property type="match status" value="1"/>
</dbReference>
<dbReference type="PANTHER" id="PTHR32246:SF152">
    <property type="entry name" value="C2 DOMAIN-CONTAINING PROTEIN"/>
    <property type="match status" value="1"/>
</dbReference>
<dbReference type="InterPro" id="IPR000008">
    <property type="entry name" value="C2_dom"/>
</dbReference>
<dbReference type="CDD" id="cd04051">
    <property type="entry name" value="C2_SRC2_like"/>
    <property type="match status" value="1"/>
</dbReference>
<dbReference type="SMART" id="SM00239">
    <property type="entry name" value="C2"/>
    <property type="match status" value="1"/>
</dbReference>
<organism evidence="3 4">
    <name type="scientific">Daucus carota subsp. sativus</name>
    <name type="common">Carrot</name>
    <dbReference type="NCBI Taxonomy" id="79200"/>
    <lineage>
        <taxon>Eukaryota</taxon>
        <taxon>Viridiplantae</taxon>
        <taxon>Streptophyta</taxon>
        <taxon>Embryophyta</taxon>
        <taxon>Tracheophyta</taxon>
        <taxon>Spermatophyta</taxon>
        <taxon>Magnoliopsida</taxon>
        <taxon>eudicotyledons</taxon>
        <taxon>Gunneridae</taxon>
        <taxon>Pentapetalae</taxon>
        <taxon>asterids</taxon>
        <taxon>campanulids</taxon>
        <taxon>Apiales</taxon>
        <taxon>Apiaceae</taxon>
        <taxon>Apioideae</taxon>
        <taxon>Scandiceae</taxon>
        <taxon>Daucinae</taxon>
        <taxon>Daucus</taxon>
        <taxon>Daucus sect. Daucus</taxon>
    </lineage>
</organism>
<dbReference type="PROSITE" id="PS50004">
    <property type="entry name" value="C2"/>
    <property type="match status" value="1"/>
</dbReference>
<accession>A0AAF0WI06</accession>
<dbReference type="InterPro" id="IPR044750">
    <property type="entry name" value="C2_SRC2/BAP"/>
</dbReference>
<proteinExistence type="predicted"/>
<dbReference type="AlphaFoldDB" id="A0AAF0WI06"/>
<evidence type="ECO:0000313" key="4">
    <source>
        <dbReference type="Proteomes" id="UP000077755"/>
    </source>
</evidence>
<protein>
    <recommendedName>
        <fullName evidence="2">C2 domain-containing protein</fullName>
    </recommendedName>
</protein>
<dbReference type="InterPro" id="IPR035892">
    <property type="entry name" value="C2_domain_sf"/>
</dbReference>
<evidence type="ECO:0000313" key="3">
    <source>
        <dbReference type="EMBL" id="WOG88713.1"/>
    </source>
</evidence>
<feature type="compositionally biased region" description="Basic residues" evidence="1">
    <location>
        <begin position="276"/>
        <end position="289"/>
    </location>
</feature>
<dbReference type="Gene3D" id="2.60.40.150">
    <property type="entry name" value="C2 domain"/>
    <property type="match status" value="1"/>
</dbReference>
<keyword evidence="4" id="KW-1185">Reference proteome</keyword>
<feature type="region of interest" description="Disordered" evidence="1">
    <location>
        <begin position="254"/>
        <end position="292"/>
    </location>
</feature>
<dbReference type="SUPFAM" id="SSF49562">
    <property type="entry name" value="C2 domain (Calcium/lipid-binding domain, CaLB)"/>
    <property type="match status" value="1"/>
</dbReference>
<evidence type="ECO:0000259" key="2">
    <source>
        <dbReference type="PROSITE" id="PS50004"/>
    </source>
</evidence>
<reference evidence="3" key="1">
    <citation type="journal article" date="2016" name="Nat. Genet.">
        <title>A high-quality carrot genome assembly provides new insights into carotenoid accumulation and asterid genome evolution.</title>
        <authorList>
            <person name="Iorizzo M."/>
            <person name="Ellison S."/>
            <person name="Senalik D."/>
            <person name="Zeng P."/>
            <person name="Satapoomin P."/>
            <person name="Huang J."/>
            <person name="Bowman M."/>
            <person name="Iovene M."/>
            <person name="Sanseverino W."/>
            <person name="Cavagnaro P."/>
            <person name="Yildiz M."/>
            <person name="Macko-Podgorni A."/>
            <person name="Moranska E."/>
            <person name="Grzebelus E."/>
            <person name="Grzebelus D."/>
            <person name="Ashrafi H."/>
            <person name="Zheng Z."/>
            <person name="Cheng S."/>
            <person name="Spooner D."/>
            <person name="Van Deynze A."/>
            <person name="Simon P."/>
        </authorList>
    </citation>
    <scope>NUCLEOTIDE SEQUENCE</scope>
    <source>
        <tissue evidence="3">Leaf</tissue>
    </source>
</reference>
<gene>
    <name evidence="3" type="ORF">DCAR_0207948</name>
</gene>
<dbReference type="Proteomes" id="UP000077755">
    <property type="component" value="Chromosome 2"/>
</dbReference>
<dbReference type="GO" id="GO:0006952">
    <property type="term" value="P:defense response"/>
    <property type="evidence" value="ECO:0007669"/>
    <property type="project" value="InterPro"/>
</dbReference>
<sequence length="327" mass="36900">MSTMPPITIPPNMDETPYKLLEVNVISAHDLPCTAKTLRTYVSARVNDDHNQKTPLDHKGHINPSWNHKMVFRVDEKFMRSRSSAITFEIYNVAWLRDLPIGTTRLPIQNVLNNNSAMKPMALPISRPSGLLKGTINVTINIVDKDVDSEAKQKVKDKSCQSLEEIIAQKFEPSKDLENVQDFKLMLNEKDSKVVKKTRRKRCSSKSTESGTLRPLPSDIVAALNETSRVNSPEHQSFARSATFDNNWMAGVDDESTKEQTKMNSFDWDESDDGKHKKKRPHHQHHNRRHSDGGGLLLCFIKGFEFTFACGGSSRVKKNKAEMVAGG</sequence>
<dbReference type="EMBL" id="CP093344">
    <property type="protein sequence ID" value="WOG88713.1"/>
    <property type="molecule type" value="Genomic_DNA"/>
</dbReference>
<feature type="domain" description="C2" evidence="2">
    <location>
        <begin position="1"/>
        <end position="121"/>
    </location>
</feature>
<reference evidence="3" key="2">
    <citation type="submission" date="2022-03" db="EMBL/GenBank/DDBJ databases">
        <title>Draft title - Genomic analysis of global carrot germplasm unveils the trajectory of domestication and the origin of high carotenoid orange carrot.</title>
        <authorList>
            <person name="Iorizzo M."/>
            <person name="Ellison S."/>
            <person name="Senalik D."/>
            <person name="Macko-Podgorni A."/>
            <person name="Grzebelus D."/>
            <person name="Bostan H."/>
            <person name="Rolling W."/>
            <person name="Curaba J."/>
            <person name="Simon P."/>
        </authorList>
    </citation>
    <scope>NUCLEOTIDE SEQUENCE</scope>
    <source>
        <tissue evidence="3">Leaf</tissue>
    </source>
</reference>
<name>A0AAF0WI06_DAUCS</name>
<feature type="region of interest" description="Disordered" evidence="1">
    <location>
        <begin position="196"/>
        <end position="218"/>
    </location>
</feature>
<dbReference type="Pfam" id="PF00168">
    <property type="entry name" value="C2"/>
    <property type="match status" value="1"/>
</dbReference>